<evidence type="ECO:0000256" key="1">
    <source>
        <dbReference type="ARBA" id="ARBA00004613"/>
    </source>
</evidence>
<evidence type="ECO:0000256" key="2">
    <source>
        <dbReference type="ARBA" id="ARBA00022525"/>
    </source>
</evidence>
<dbReference type="PRINTS" id="PR00313">
    <property type="entry name" value="CABNDNGRPT"/>
</dbReference>
<dbReference type="InterPro" id="IPR001343">
    <property type="entry name" value="Hemolysn_Ca-bd"/>
</dbReference>
<dbReference type="GO" id="GO:0005509">
    <property type="term" value="F:calcium ion binding"/>
    <property type="evidence" value="ECO:0007669"/>
    <property type="project" value="InterPro"/>
</dbReference>
<keyword evidence="2" id="KW-0964">Secreted</keyword>
<gene>
    <name evidence="4" type="ORF">HNQ60_004787</name>
</gene>
<dbReference type="SUPFAM" id="SSF51120">
    <property type="entry name" value="beta-Roll"/>
    <property type="match status" value="5"/>
</dbReference>
<evidence type="ECO:0000256" key="3">
    <source>
        <dbReference type="ARBA" id="ARBA00022837"/>
    </source>
</evidence>
<proteinExistence type="predicted"/>
<evidence type="ECO:0000313" key="4">
    <source>
        <dbReference type="EMBL" id="MBB6095896.1"/>
    </source>
</evidence>
<dbReference type="GO" id="GO:0005576">
    <property type="term" value="C:extracellular region"/>
    <property type="evidence" value="ECO:0007669"/>
    <property type="project" value="UniProtKB-SubCell"/>
</dbReference>
<dbReference type="Proteomes" id="UP000588068">
    <property type="component" value="Unassembled WGS sequence"/>
</dbReference>
<sequence>MSTSRIEDSVATEAADALIAFDQQTLISTFERPAPKQSITLAAAPTVESSTAVGAASTDGEFTIQAVVGTFSAGQLTVFGDSLNNNVELSRNAAGAILVNGGAVAVTGGTPTVANTTLMQVFGQAGNDTITLNEANGALPRANLFGGAGNDVLTGGSGADMLFGQADNDTLLGKGGNDFLFGGAGDDVLTGGDADDQVFGEAGNDRFIWNPGDDTDLYEGGQGIDTTVVNGGNGTEQFTVTANGTRVRFDRLNPAPFSLDLGTMENLELNMGGGDDSFSATGNLAALISVKVDGGTGNDTILGSNGNDLLIGGEGNDFIDGQQGNDTALLGAGDDVFQWDPGDGSDVVEGGSGTDRMLFNGSAGNEIFTASANGGRVLFTRSLGNIVMDLNDVETLDLNALGGTDTVTVNDLSGTDVTRVNVNLSGTIGGTTGDAAADVVIANGTNGNQSIDVVGAGTAVSVLGLPAQINITNSEGANDSLVVNALGGDDTITATTLPAGVSRLTLDGGAGNDRIFGSQGADVIFGGTGDDFVFGDNGNDTAFLGAGDDVFQWDPGDGNDTIEGQDGLDEMLFNGSNASENINIIANGGRALFLRDVANVTMDMDDVEQITFNALGGADNIVVGDLTGTDIDSIAINLAGPVDANAGDGAVDTVTVNGSNGDSAIAVLSAGDSVAVTQGPDVVWIDHAESTDRLTINGLGGNDTIDASDLRAGHMELTINGGLGNDLMIGSAGNDFFNGGDGNDVALMGAGDDTFVWNPGDDNDTLEGQAGFDTMLFNGANVAENVTISANGGRALFFRNVANVLMDLNDVESIDFNALGGADTIVVNDMSGTDVQDVNINLAGNGGVGDAAADTVVINATNGDDVIFLSREADGSVVVNGLATRIIISGFEAANDRIVINGLAGDDVIEASGLTLGSILLTADGGDGNDVLIGGEGNDTLLGGAGDDVLIGGLGLDVLDGGLGDNIVIQ</sequence>
<reference evidence="4 5" key="1">
    <citation type="submission" date="2020-08" db="EMBL/GenBank/DDBJ databases">
        <title>Genomic Encyclopedia of Type Strains, Phase IV (KMG-IV): sequencing the most valuable type-strain genomes for metagenomic binning, comparative biology and taxonomic classification.</title>
        <authorList>
            <person name="Goeker M."/>
        </authorList>
    </citation>
    <scope>NUCLEOTIDE SEQUENCE [LARGE SCALE GENOMIC DNA]</scope>
    <source>
        <strain evidence="4 5">DSM 26723</strain>
    </source>
</reference>
<name>A0A841HSN3_9GAMM</name>
<comment type="subcellular location">
    <subcellularLocation>
        <location evidence="1">Secreted</location>
    </subcellularLocation>
</comment>
<dbReference type="AlphaFoldDB" id="A0A841HSN3"/>
<dbReference type="EMBL" id="JACHHZ010000006">
    <property type="protein sequence ID" value="MBB6095896.1"/>
    <property type="molecule type" value="Genomic_DNA"/>
</dbReference>
<comment type="caution">
    <text evidence="4">The sequence shown here is derived from an EMBL/GenBank/DDBJ whole genome shotgun (WGS) entry which is preliminary data.</text>
</comment>
<dbReference type="Gene3D" id="2.150.10.10">
    <property type="entry name" value="Serralysin-like metalloprotease, C-terminal"/>
    <property type="match status" value="4"/>
</dbReference>
<dbReference type="PANTHER" id="PTHR38340">
    <property type="entry name" value="S-LAYER PROTEIN"/>
    <property type="match status" value="1"/>
</dbReference>
<organism evidence="4 5">
    <name type="scientific">Povalibacter uvarum</name>
    <dbReference type="NCBI Taxonomy" id="732238"/>
    <lineage>
        <taxon>Bacteria</taxon>
        <taxon>Pseudomonadati</taxon>
        <taxon>Pseudomonadota</taxon>
        <taxon>Gammaproteobacteria</taxon>
        <taxon>Steroidobacterales</taxon>
        <taxon>Steroidobacteraceae</taxon>
        <taxon>Povalibacter</taxon>
    </lineage>
</organism>
<keyword evidence="5" id="KW-1185">Reference proteome</keyword>
<dbReference type="Pfam" id="PF00353">
    <property type="entry name" value="HemolysinCabind"/>
    <property type="match status" value="8"/>
</dbReference>
<protein>
    <submittedName>
        <fullName evidence="4">Ca2+-binding RTX toxin-like protein</fullName>
    </submittedName>
</protein>
<dbReference type="InterPro" id="IPR050557">
    <property type="entry name" value="RTX_toxin/Mannuronan_C5-epim"/>
</dbReference>
<dbReference type="Gene3D" id="2.160.20.160">
    <property type="match status" value="1"/>
</dbReference>
<dbReference type="PROSITE" id="PS00330">
    <property type="entry name" value="HEMOLYSIN_CALCIUM"/>
    <property type="match status" value="6"/>
</dbReference>
<accession>A0A841HSN3</accession>
<dbReference type="RefSeq" id="WP_184335283.1">
    <property type="nucleotide sequence ID" value="NZ_JACHHZ010000006.1"/>
</dbReference>
<dbReference type="PANTHER" id="PTHR38340:SF1">
    <property type="entry name" value="S-LAYER PROTEIN"/>
    <property type="match status" value="1"/>
</dbReference>
<keyword evidence="3" id="KW-0106">Calcium</keyword>
<dbReference type="InterPro" id="IPR011049">
    <property type="entry name" value="Serralysin-like_metalloprot_C"/>
</dbReference>
<evidence type="ECO:0000313" key="5">
    <source>
        <dbReference type="Proteomes" id="UP000588068"/>
    </source>
</evidence>
<dbReference type="InterPro" id="IPR018511">
    <property type="entry name" value="Hemolysin-typ_Ca-bd_CS"/>
</dbReference>